<evidence type="ECO:0000313" key="3">
    <source>
        <dbReference type="Proteomes" id="UP000621447"/>
    </source>
</evidence>
<dbReference type="RefSeq" id="WP_174194918.1">
    <property type="nucleotide sequence ID" value="NZ_JABULH010000006.1"/>
</dbReference>
<gene>
    <name evidence="2" type="ORF">HRV97_14135</name>
</gene>
<sequence length="228" mass="24051">MIAAELAIGLLAGEEQAQARNRAASEPAFAREVEWWQERLAPLLAQTRDVPPPSYLRERIIARLDVPMVEPRRSSHRWRWAGLGGAIGALAASIATFLLTPGMQIPGSEQPVPVTRPSKVLVASLTWSKGAARQNPIAVLDPVDGTLRLSSAVDVAKDKVGQLWRIPVGGKPVSLGLVPTVVGRRLLLTPAVTPVQGETLAVSVEPVGGSPTGQPTGPVILTGTLSTV</sequence>
<comment type="caution">
    <text evidence="2">The sequence shown here is derived from an EMBL/GenBank/DDBJ whole genome shotgun (WGS) entry which is preliminary data.</text>
</comment>
<dbReference type="PANTHER" id="PTHR37461">
    <property type="entry name" value="ANTI-SIGMA-K FACTOR RSKA"/>
    <property type="match status" value="1"/>
</dbReference>
<keyword evidence="3" id="KW-1185">Reference proteome</keyword>
<dbReference type="Pfam" id="PF10099">
    <property type="entry name" value="RskA_C"/>
    <property type="match status" value="1"/>
</dbReference>
<dbReference type="InterPro" id="IPR051474">
    <property type="entry name" value="Anti-sigma-K/W_factor"/>
</dbReference>
<dbReference type="EMBL" id="JABULH010000006">
    <property type="protein sequence ID" value="NTS66296.1"/>
    <property type="molecule type" value="Genomic_DNA"/>
</dbReference>
<evidence type="ECO:0000313" key="2">
    <source>
        <dbReference type="EMBL" id="NTS66296.1"/>
    </source>
</evidence>
<feature type="domain" description="Anti-sigma K factor RskA C-terminal" evidence="1">
    <location>
        <begin position="90"/>
        <end position="219"/>
    </location>
</feature>
<proteinExistence type="predicted"/>
<evidence type="ECO:0000259" key="1">
    <source>
        <dbReference type="Pfam" id="PF10099"/>
    </source>
</evidence>
<protein>
    <submittedName>
        <fullName evidence="2">Anti-sigma factor</fullName>
    </submittedName>
</protein>
<organism evidence="2 3">
    <name type="scientific">Sphingomonas hominis</name>
    <dbReference type="NCBI Taxonomy" id="2741495"/>
    <lineage>
        <taxon>Bacteria</taxon>
        <taxon>Pseudomonadati</taxon>
        <taxon>Pseudomonadota</taxon>
        <taxon>Alphaproteobacteria</taxon>
        <taxon>Sphingomonadales</taxon>
        <taxon>Sphingomonadaceae</taxon>
        <taxon>Sphingomonas</taxon>
    </lineage>
</organism>
<name>A0ABX2JNH9_9SPHN</name>
<dbReference type="InterPro" id="IPR018764">
    <property type="entry name" value="RskA_C"/>
</dbReference>
<reference evidence="2 3" key="1">
    <citation type="submission" date="2020-06" db="EMBL/GenBank/DDBJ databases">
        <title>Sphingomonas hominis sp. nov., a member of the Sphingomonas, isolated from the hair of a 22-year-old girl.</title>
        <authorList>
            <person name="Zhang D.-F."/>
            <person name="Cui X.-W."/>
        </authorList>
    </citation>
    <scope>NUCLEOTIDE SEQUENCE [LARGE SCALE GENOMIC DNA]</scope>
    <source>
        <strain evidence="2 3">HHU CXW</strain>
    </source>
</reference>
<accession>A0ABX2JNH9</accession>
<dbReference type="PANTHER" id="PTHR37461:SF1">
    <property type="entry name" value="ANTI-SIGMA-K FACTOR RSKA"/>
    <property type="match status" value="1"/>
</dbReference>
<dbReference type="Proteomes" id="UP000621447">
    <property type="component" value="Unassembled WGS sequence"/>
</dbReference>